<keyword evidence="3" id="KW-1185">Reference proteome</keyword>
<accession>A0ABW0L3R3</accession>
<reference evidence="3" key="1">
    <citation type="journal article" date="2019" name="Int. J. Syst. Evol. Microbiol.">
        <title>The Global Catalogue of Microorganisms (GCM) 10K type strain sequencing project: providing services to taxonomists for standard genome sequencing and annotation.</title>
        <authorList>
            <consortium name="The Broad Institute Genomics Platform"/>
            <consortium name="The Broad Institute Genome Sequencing Center for Infectious Disease"/>
            <person name="Wu L."/>
            <person name="Ma J."/>
        </authorList>
    </citation>
    <scope>NUCLEOTIDE SEQUENCE [LARGE SCALE GENOMIC DNA]</scope>
    <source>
        <strain evidence="3">KACC 12649</strain>
    </source>
</reference>
<dbReference type="Proteomes" id="UP001596050">
    <property type="component" value="Unassembled WGS sequence"/>
</dbReference>
<evidence type="ECO:0000313" key="3">
    <source>
        <dbReference type="Proteomes" id="UP001596050"/>
    </source>
</evidence>
<dbReference type="RefSeq" id="WP_379781485.1">
    <property type="nucleotide sequence ID" value="NZ_JBHSMU010000008.1"/>
</dbReference>
<sequence length="300" mass="33314">MRVARGAITGYARQLNETNWLTVLGYAWLLFLGLTLLLVVTPDAWRAPVKALGLALPLMLLAAKDLASIPDVAARMRALRRQGAGWGRWLAACLPPGLIGLARLDRAIWRDFFCWLRRQPTPARPSGLKLTYVEQGAYSAAVGFGLLTVLVELPLDAALVPLFFKDAAMVRNIHLAVALGSIYTLAWLLGDRWRVRDGYHVLTATHLDLQVGARASACIPLDAIEDAQALRQPVLQWRRAHPYRDIEAVNITPFDKPNLVLRLRADAACTITHHGIERSGVRYVFLYLDRPQQLLHALAA</sequence>
<gene>
    <name evidence="2" type="ORF">ACFPN5_06865</name>
</gene>
<keyword evidence="1" id="KW-0812">Transmembrane</keyword>
<comment type="caution">
    <text evidence="2">The sequence shown here is derived from an EMBL/GenBank/DDBJ whole genome shotgun (WGS) entry which is preliminary data.</text>
</comment>
<protein>
    <submittedName>
        <fullName evidence="2">Uncharacterized protein</fullName>
    </submittedName>
</protein>
<organism evidence="2 3">
    <name type="scientific">Massilia niabensis</name>
    <dbReference type="NCBI Taxonomy" id="544910"/>
    <lineage>
        <taxon>Bacteria</taxon>
        <taxon>Pseudomonadati</taxon>
        <taxon>Pseudomonadota</taxon>
        <taxon>Betaproteobacteria</taxon>
        <taxon>Burkholderiales</taxon>
        <taxon>Oxalobacteraceae</taxon>
        <taxon>Telluria group</taxon>
        <taxon>Massilia</taxon>
    </lineage>
</organism>
<feature type="transmembrane region" description="Helical" evidence="1">
    <location>
        <begin position="20"/>
        <end position="39"/>
    </location>
</feature>
<name>A0ABW0L3R3_9BURK</name>
<keyword evidence="1" id="KW-0472">Membrane</keyword>
<feature type="transmembrane region" description="Helical" evidence="1">
    <location>
        <begin position="173"/>
        <end position="190"/>
    </location>
</feature>
<dbReference type="EMBL" id="JBHSMU010000008">
    <property type="protein sequence ID" value="MFC5459527.1"/>
    <property type="molecule type" value="Genomic_DNA"/>
</dbReference>
<evidence type="ECO:0000313" key="2">
    <source>
        <dbReference type="EMBL" id="MFC5459527.1"/>
    </source>
</evidence>
<proteinExistence type="predicted"/>
<keyword evidence="1" id="KW-1133">Transmembrane helix</keyword>
<feature type="transmembrane region" description="Helical" evidence="1">
    <location>
        <begin position="130"/>
        <end position="153"/>
    </location>
</feature>
<evidence type="ECO:0000256" key="1">
    <source>
        <dbReference type="SAM" id="Phobius"/>
    </source>
</evidence>
<feature type="transmembrane region" description="Helical" evidence="1">
    <location>
        <begin position="51"/>
        <end position="69"/>
    </location>
</feature>